<evidence type="ECO:0000313" key="9">
    <source>
        <dbReference type="Proteomes" id="UP000199026"/>
    </source>
</evidence>
<keyword evidence="5" id="KW-0862">Zinc</keyword>
<keyword evidence="9" id="KW-1185">Reference proteome</keyword>
<dbReference type="RefSeq" id="WP_089892441.1">
    <property type="nucleotide sequence ID" value="NZ_CALLJM010000031.1"/>
</dbReference>
<dbReference type="GO" id="GO:0046872">
    <property type="term" value="F:metal ion binding"/>
    <property type="evidence" value="ECO:0007669"/>
    <property type="project" value="InterPro"/>
</dbReference>
<organism evidence="8 9">
    <name type="scientific">Lentibacter algarum</name>
    <dbReference type="NCBI Taxonomy" id="576131"/>
    <lineage>
        <taxon>Bacteria</taxon>
        <taxon>Pseudomonadati</taxon>
        <taxon>Pseudomonadota</taxon>
        <taxon>Alphaproteobacteria</taxon>
        <taxon>Rhodobacterales</taxon>
        <taxon>Roseobacteraceae</taxon>
        <taxon>Lentibacter</taxon>
    </lineage>
</organism>
<dbReference type="InterPro" id="IPR050492">
    <property type="entry name" value="Bact_metal-bind_prot9"/>
</dbReference>
<proteinExistence type="inferred from homology"/>
<reference evidence="8 9" key="1">
    <citation type="submission" date="2016-10" db="EMBL/GenBank/DDBJ databases">
        <authorList>
            <person name="de Groot N.N."/>
        </authorList>
    </citation>
    <scope>NUCLEOTIDE SEQUENCE [LARGE SCALE GENOMIC DNA]</scope>
    <source>
        <strain evidence="8 9">DSM 24677</strain>
    </source>
</reference>
<keyword evidence="4 7" id="KW-0732">Signal</keyword>
<protein>
    <recommendedName>
        <fullName evidence="2">High-affinity zinc uptake system protein ZnuA</fullName>
    </recommendedName>
</protein>
<sequence length="338" mass="36431">MLKYLITTTALFATPLTADALRVVADIPPLHSLTAQVMGDLGTPELLTPAGTSPHNHALRPSEAARLQNADLLVWVGPLMSPWLGNAKAEMAPDAASIALMETQGTLLLDKRGAHDHDHDHDHSEEEHTETKDSHDHDHDDHTEHADHDDHADHENHGDDHAEMETDKVRKDAHVWLSPDNAMAWLPILAEELAKLDPANAETYRANAATAVDALKQQVAKTEARLAPLSGGEFLTAHDAYQYFQARFGLTSHAAVSDADDQDAGPAHLRALLTQAPDLGCFVIEPSTPKASVTLVTETLNIPAVTIDGLGAALPLGADHYSALMEHLTSGFESCLSR</sequence>
<feature type="chain" id="PRO_5011610157" description="High-affinity zinc uptake system protein ZnuA" evidence="7">
    <location>
        <begin position="21"/>
        <end position="338"/>
    </location>
</feature>
<dbReference type="PANTHER" id="PTHR42953:SF3">
    <property type="entry name" value="HIGH-AFFINITY ZINC UPTAKE SYSTEM PROTEIN ZNUA"/>
    <property type="match status" value="1"/>
</dbReference>
<dbReference type="SUPFAM" id="SSF53807">
    <property type="entry name" value="Helical backbone' metal receptor"/>
    <property type="match status" value="1"/>
</dbReference>
<keyword evidence="3" id="KW-0813">Transport</keyword>
<keyword evidence="5" id="KW-0864">Zinc transport</keyword>
<name>A0A1H3M1T5_9RHOB</name>
<comment type="similarity">
    <text evidence="1">Belongs to the bacterial solute-binding protein 9 family.</text>
</comment>
<evidence type="ECO:0000256" key="2">
    <source>
        <dbReference type="ARBA" id="ARBA00015915"/>
    </source>
</evidence>
<dbReference type="Proteomes" id="UP000199026">
    <property type="component" value="Unassembled WGS sequence"/>
</dbReference>
<evidence type="ECO:0000256" key="4">
    <source>
        <dbReference type="ARBA" id="ARBA00022729"/>
    </source>
</evidence>
<evidence type="ECO:0000256" key="1">
    <source>
        <dbReference type="ARBA" id="ARBA00011028"/>
    </source>
</evidence>
<evidence type="ECO:0000256" key="7">
    <source>
        <dbReference type="SAM" id="SignalP"/>
    </source>
</evidence>
<evidence type="ECO:0000313" key="8">
    <source>
        <dbReference type="EMBL" id="SDY69995.1"/>
    </source>
</evidence>
<evidence type="ECO:0000256" key="6">
    <source>
        <dbReference type="SAM" id="MobiDB-lite"/>
    </source>
</evidence>
<evidence type="ECO:0000256" key="5">
    <source>
        <dbReference type="ARBA" id="ARBA00022906"/>
    </source>
</evidence>
<dbReference type="GeneID" id="78125242"/>
<dbReference type="InterPro" id="IPR006127">
    <property type="entry name" value="ZnuA-like"/>
</dbReference>
<dbReference type="GO" id="GO:0006829">
    <property type="term" value="P:zinc ion transport"/>
    <property type="evidence" value="ECO:0007669"/>
    <property type="project" value="UniProtKB-KW"/>
</dbReference>
<dbReference type="AlphaFoldDB" id="A0A1H3M1T5"/>
<accession>A0A1H3M1T5</accession>
<keyword evidence="5" id="KW-0406">Ion transport</keyword>
<dbReference type="PANTHER" id="PTHR42953">
    <property type="entry name" value="HIGH-AFFINITY ZINC UPTAKE SYSTEM PROTEIN ZNUA-RELATED"/>
    <property type="match status" value="1"/>
</dbReference>
<dbReference type="EMBL" id="FNPR01000003">
    <property type="protein sequence ID" value="SDY69995.1"/>
    <property type="molecule type" value="Genomic_DNA"/>
</dbReference>
<feature type="region of interest" description="Disordered" evidence="6">
    <location>
        <begin position="113"/>
        <end position="162"/>
    </location>
</feature>
<dbReference type="STRING" id="576131.SAMN05444486_103292"/>
<feature type="signal peptide" evidence="7">
    <location>
        <begin position="1"/>
        <end position="20"/>
    </location>
</feature>
<dbReference type="Gene3D" id="3.40.50.1980">
    <property type="entry name" value="Nitrogenase molybdenum iron protein domain"/>
    <property type="match status" value="3"/>
</dbReference>
<dbReference type="Pfam" id="PF01297">
    <property type="entry name" value="ZnuA"/>
    <property type="match status" value="1"/>
</dbReference>
<evidence type="ECO:0000256" key="3">
    <source>
        <dbReference type="ARBA" id="ARBA00022448"/>
    </source>
</evidence>
<dbReference type="OrthoDB" id="7346865at2"/>
<gene>
    <name evidence="8" type="ORF">SAMN05444486_103292</name>
</gene>